<dbReference type="Proteomes" id="UP001283361">
    <property type="component" value="Unassembled WGS sequence"/>
</dbReference>
<protein>
    <submittedName>
        <fullName evidence="1">Uncharacterized protein</fullName>
    </submittedName>
</protein>
<name>A0AAE1D241_9GAST</name>
<organism evidence="1 2">
    <name type="scientific">Elysia crispata</name>
    <name type="common">lettuce slug</name>
    <dbReference type="NCBI Taxonomy" id="231223"/>
    <lineage>
        <taxon>Eukaryota</taxon>
        <taxon>Metazoa</taxon>
        <taxon>Spiralia</taxon>
        <taxon>Lophotrochozoa</taxon>
        <taxon>Mollusca</taxon>
        <taxon>Gastropoda</taxon>
        <taxon>Heterobranchia</taxon>
        <taxon>Euthyneura</taxon>
        <taxon>Panpulmonata</taxon>
        <taxon>Sacoglossa</taxon>
        <taxon>Placobranchoidea</taxon>
        <taxon>Plakobranchidae</taxon>
        <taxon>Elysia</taxon>
    </lineage>
</organism>
<keyword evidence="2" id="KW-1185">Reference proteome</keyword>
<reference evidence="1" key="1">
    <citation type="journal article" date="2023" name="G3 (Bethesda)">
        <title>A reference genome for the long-term kleptoplast-retaining sea slug Elysia crispata morphotype clarki.</title>
        <authorList>
            <person name="Eastman K.E."/>
            <person name="Pendleton A.L."/>
            <person name="Shaikh M.A."/>
            <person name="Suttiyut T."/>
            <person name="Ogas R."/>
            <person name="Tomko P."/>
            <person name="Gavelis G."/>
            <person name="Widhalm J.R."/>
            <person name="Wisecaver J.H."/>
        </authorList>
    </citation>
    <scope>NUCLEOTIDE SEQUENCE</scope>
    <source>
        <strain evidence="1">ECLA1</strain>
    </source>
</reference>
<comment type="caution">
    <text evidence="1">The sequence shown here is derived from an EMBL/GenBank/DDBJ whole genome shotgun (WGS) entry which is preliminary data.</text>
</comment>
<proteinExistence type="predicted"/>
<evidence type="ECO:0000313" key="1">
    <source>
        <dbReference type="EMBL" id="KAK3752776.1"/>
    </source>
</evidence>
<gene>
    <name evidence="1" type="ORF">RRG08_047548</name>
</gene>
<dbReference type="EMBL" id="JAWDGP010005741">
    <property type="protein sequence ID" value="KAK3752776.1"/>
    <property type="molecule type" value="Genomic_DNA"/>
</dbReference>
<evidence type="ECO:0000313" key="2">
    <source>
        <dbReference type="Proteomes" id="UP001283361"/>
    </source>
</evidence>
<accession>A0AAE1D241</accession>
<dbReference type="AlphaFoldDB" id="A0AAE1D241"/>
<sequence length="221" mass="24345">MKRTSYFFAKDIKSCKQYHRQAGESRKISKAAIVFQWTQFNFPALHLTSGSSAWNETVKRRIVQDLRKLRVKADGSTTSSAGLKLLCVIYRDVSRRVLTEQLLNGLALLSSNFLNPADQSPARVNNNIDVGEVGALVTTDIIGFAKVSRGLQRSPEVSRVTSSRNLPSLLCSGLSRSTLYVGQLYQQYIDANSWTGCPDVAIVQLSSLLANRSTCPPHGGH</sequence>